<dbReference type="InterPro" id="IPR036638">
    <property type="entry name" value="HLH_DNA-bd_sf"/>
</dbReference>
<dbReference type="GO" id="GO:0046983">
    <property type="term" value="F:protein dimerization activity"/>
    <property type="evidence" value="ECO:0007669"/>
    <property type="project" value="InterPro"/>
</dbReference>
<protein>
    <submittedName>
        <fullName evidence="1">Spo0E like sporulation regulatory protein</fullName>
    </submittedName>
</protein>
<proteinExistence type="predicted"/>
<evidence type="ECO:0000313" key="2">
    <source>
        <dbReference type="Proteomes" id="UP000199695"/>
    </source>
</evidence>
<accession>A0A1H8HM08</accession>
<dbReference type="AlphaFoldDB" id="A0A1H8HM08"/>
<name>A0A1H8HM08_9BACL</name>
<organism evidence="1 2">
    <name type="scientific">Lihuaxuella thermophila</name>
    <dbReference type="NCBI Taxonomy" id="1173111"/>
    <lineage>
        <taxon>Bacteria</taxon>
        <taxon>Bacillati</taxon>
        <taxon>Bacillota</taxon>
        <taxon>Bacilli</taxon>
        <taxon>Bacillales</taxon>
        <taxon>Thermoactinomycetaceae</taxon>
        <taxon>Lihuaxuella</taxon>
    </lineage>
</organism>
<reference evidence="1 2" key="1">
    <citation type="submission" date="2016-10" db="EMBL/GenBank/DDBJ databases">
        <authorList>
            <person name="de Groot N.N."/>
        </authorList>
    </citation>
    <scope>NUCLEOTIDE SEQUENCE [LARGE SCALE GENOMIC DNA]</scope>
    <source>
        <strain evidence="1 2">DSM 46701</strain>
    </source>
</reference>
<sequence>MEAVRKKMEDTAMILGLGHPKVYQLSRELDHLHNQWERECAKKKGDKIYRIHCNASKVKERESIQIYKVV</sequence>
<dbReference type="SUPFAM" id="SSF140500">
    <property type="entry name" value="BAS1536-like"/>
    <property type="match status" value="1"/>
</dbReference>
<dbReference type="InterPro" id="IPR037208">
    <property type="entry name" value="Spo0E-like_sf"/>
</dbReference>
<keyword evidence="2" id="KW-1185">Reference proteome</keyword>
<gene>
    <name evidence="1" type="ORF">SAMN05444955_114102</name>
</gene>
<dbReference type="Gene3D" id="4.10.280.10">
    <property type="entry name" value="Helix-loop-helix DNA-binding domain"/>
    <property type="match status" value="1"/>
</dbReference>
<dbReference type="Pfam" id="PF09388">
    <property type="entry name" value="SpoOE-like"/>
    <property type="match status" value="1"/>
</dbReference>
<dbReference type="InterPro" id="IPR018540">
    <property type="entry name" value="Spo0E-like"/>
</dbReference>
<dbReference type="Proteomes" id="UP000199695">
    <property type="component" value="Unassembled WGS sequence"/>
</dbReference>
<dbReference type="GO" id="GO:0043937">
    <property type="term" value="P:regulation of sporulation"/>
    <property type="evidence" value="ECO:0007669"/>
    <property type="project" value="InterPro"/>
</dbReference>
<evidence type="ECO:0000313" key="1">
    <source>
        <dbReference type="EMBL" id="SEN57211.1"/>
    </source>
</evidence>
<dbReference type="EMBL" id="FOCQ01000014">
    <property type="protein sequence ID" value="SEN57211.1"/>
    <property type="molecule type" value="Genomic_DNA"/>
</dbReference>